<dbReference type="AlphaFoldDB" id="A0AA88J3V0"/>
<evidence type="ECO:0000313" key="4">
    <source>
        <dbReference type="Proteomes" id="UP001187192"/>
    </source>
</evidence>
<proteinExistence type="predicted"/>
<sequence length="122" mass="13631">MTTTAGRPEVDVDADKEWRVISSRFSGNIPAIFWRNPWIIVAIFWSAFPHVWCRRRRGREGDFPAIFWRRDLCISSIRDDDGHDEEGPPSAARASLSLTTAAGVGDELTGAGEDRGAVKPEF</sequence>
<evidence type="ECO:0000313" key="3">
    <source>
        <dbReference type="EMBL" id="GMN61132.1"/>
    </source>
</evidence>
<gene>
    <name evidence="3" type="ORF">TIFTF001_030222</name>
</gene>
<name>A0AA88J3V0_FICCA</name>
<organism evidence="3 4">
    <name type="scientific">Ficus carica</name>
    <name type="common">Common fig</name>
    <dbReference type="NCBI Taxonomy" id="3494"/>
    <lineage>
        <taxon>Eukaryota</taxon>
        <taxon>Viridiplantae</taxon>
        <taxon>Streptophyta</taxon>
        <taxon>Embryophyta</taxon>
        <taxon>Tracheophyta</taxon>
        <taxon>Spermatophyta</taxon>
        <taxon>Magnoliopsida</taxon>
        <taxon>eudicotyledons</taxon>
        <taxon>Gunneridae</taxon>
        <taxon>Pentapetalae</taxon>
        <taxon>rosids</taxon>
        <taxon>fabids</taxon>
        <taxon>Rosales</taxon>
        <taxon>Moraceae</taxon>
        <taxon>Ficeae</taxon>
        <taxon>Ficus</taxon>
    </lineage>
</organism>
<evidence type="ECO:0000256" key="2">
    <source>
        <dbReference type="SAM" id="Phobius"/>
    </source>
</evidence>
<keyword evidence="2" id="KW-1133">Transmembrane helix</keyword>
<evidence type="ECO:0000256" key="1">
    <source>
        <dbReference type="SAM" id="MobiDB-lite"/>
    </source>
</evidence>
<feature type="region of interest" description="Disordered" evidence="1">
    <location>
        <begin position="103"/>
        <end position="122"/>
    </location>
</feature>
<keyword evidence="2" id="KW-0472">Membrane</keyword>
<feature type="compositionally biased region" description="Basic and acidic residues" evidence="1">
    <location>
        <begin position="112"/>
        <end position="122"/>
    </location>
</feature>
<dbReference type="EMBL" id="BTGU01000107">
    <property type="protein sequence ID" value="GMN61132.1"/>
    <property type="molecule type" value="Genomic_DNA"/>
</dbReference>
<keyword evidence="2" id="KW-0812">Transmembrane</keyword>
<keyword evidence="4" id="KW-1185">Reference proteome</keyword>
<accession>A0AA88J3V0</accession>
<reference evidence="3" key="1">
    <citation type="submission" date="2023-07" db="EMBL/GenBank/DDBJ databases">
        <title>draft genome sequence of fig (Ficus carica).</title>
        <authorList>
            <person name="Takahashi T."/>
            <person name="Nishimura K."/>
        </authorList>
    </citation>
    <scope>NUCLEOTIDE SEQUENCE</scope>
</reference>
<protein>
    <submittedName>
        <fullName evidence="3">Uncharacterized protein</fullName>
    </submittedName>
</protein>
<feature type="transmembrane region" description="Helical" evidence="2">
    <location>
        <begin position="32"/>
        <end position="53"/>
    </location>
</feature>
<dbReference type="Proteomes" id="UP001187192">
    <property type="component" value="Unassembled WGS sequence"/>
</dbReference>
<comment type="caution">
    <text evidence="3">The sequence shown here is derived from an EMBL/GenBank/DDBJ whole genome shotgun (WGS) entry which is preliminary data.</text>
</comment>